<dbReference type="EMBL" id="JAAGWB010000004">
    <property type="protein sequence ID" value="NEN49563.1"/>
    <property type="molecule type" value="Genomic_DNA"/>
</dbReference>
<evidence type="ECO:0000313" key="2">
    <source>
        <dbReference type="EMBL" id="NEK92796.1"/>
    </source>
</evidence>
<proteinExistence type="predicted"/>
<dbReference type="GO" id="GO:0016491">
    <property type="term" value="F:oxidoreductase activity"/>
    <property type="evidence" value="ECO:0007669"/>
    <property type="project" value="InterPro"/>
</dbReference>
<reference evidence="3 5" key="2">
    <citation type="submission" date="2020-02" db="EMBL/GenBank/DDBJ databases">
        <title>The WGS of Modestobacter muralis DSM 100205.</title>
        <authorList>
            <person name="Jiang Z."/>
        </authorList>
    </citation>
    <scope>NUCLEOTIDE SEQUENCE [LARGE SCALE GENOMIC DNA]</scope>
    <source>
        <strain evidence="3 5">DSM 100205</strain>
    </source>
</reference>
<dbReference type="PANTHER" id="PTHR30157:SF0">
    <property type="entry name" value="NADPH-DEPENDENT FERRIC-CHELATE REDUCTASE"/>
    <property type="match status" value="1"/>
</dbReference>
<dbReference type="CDD" id="cd06193">
    <property type="entry name" value="siderophore_interacting"/>
    <property type="match status" value="1"/>
</dbReference>
<dbReference type="InterPro" id="IPR017927">
    <property type="entry name" value="FAD-bd_FR_type"/>
</dbReference>
<evidence type="ECO:0000313" key="4">
    <source>
        <dbReference type="Proteomes" id="UP000468828"/>
    </source>
</evidence>
<comment type="caution">
    <text evidence="3">The sequence shown here is derived from an EMBL/GenBank/DDBJ whole genome shotgun (WGS) entry which is preliminary data.</text>
</comment>
<dbReference type="PROSITE" id="PS51384">
    <property type="entry name" value="FAD_FR"/>
    <property type="match status" value="1"/>
</dbReference>
<dbReference type="InterPro" id="IPR017938">
    <property type="entry name" value="Riboflavin_synthase-like_b-brl"/>
</dbReference>
<dbReference type="Gene3D" id="3.40.50.80">
    <property type="entry name" value="Nucleotide-binding domain of ferredoxin-NADP reductase (FNR) module"/>
    <property type="match status" value="1"/>
</dbReference>
<organism evidence="3 5">
    <name type="scientific">Modestobacter muralis</name>
    <dbReference type="NCBI Taxonomy" id="1608614"/>
    <lineage>
        <taxon>Bacteria</taxon>
        <taxon>Bacillati</taxon>
        <taxon>Actinomycetota</taxon>
        <taxon>Actinomycetes</taxon>
        <taxon>Geodermatophilales</taxon>
        <taxon>Geodermatophilaceae</taxon>
        <taxon>Modestobacter</taxon>
    </lineage>
</organism>
<dbReference type="InterPro" id="IPR007037">
    <property type="entry name" value="SIP_rossman_dom"/>
</dbReference>
<evidence type="ECO:0000259" key="1">
    <source>
        <dbReference type="PROSITE" id="PS51384"/>
    </source>
</evidence>
<dbReference type="InterPro" id="IPR039374">
    <property type="entry name" value="SIP_fam"/>
</dbReference>
<dbReference type="EMBL" id="JAAGWH010000004">
    <property type="protein sequence ID" value="NEK92796.1"/>
    <property type="molecule type" value="Genomic_DNA"/>
</dbReference>
<dbReference type="InterPro" id="IPR013113">
    <property type="entry name" value="SIP_FAD-bd"/>
</dbReference>
<dbReference type="AlphaFoldDB" id="A0A6P0H389"/>
<dbReference type="PANTHER" id="PTHR30157">
    <property type="entry name" value="FERRIC REDUCTASE, NADPH-DEPENDENT"/>
    <property type="match status" value="1"/>
</dbReference>
<dbReference type="Pfam" id="PF04954">
    <property type="entry name" value="SIP"/>
    <property type="match status" value="1"/>
</dbReference>
<dbReference type="Gene3D" id="2.40.30.10">
    <property type="entry name" value="Translation factors"/>
    <property type="match status" value="1"/>
</dbReference>
<reference evidence="2 4" key="1">
    <citation type="submission" date="2020-01" db="EMBL/GenBank/DDBJ databases">
        <title>the WGS Modestobacter muralis CPCC 204518.</title>
        <authorList>
            <person name="Jiang Z."/>
        </authorList>
    </citation>
    <scope>NUCLEOTIDE SEQUENCE [LARGE SCALE GENOMIC DNA]</scope>
    <source>
        <strain evidence="2 4">DSM 100205</strain>
    </source>
</reference>
<name>A0A6P0H389_9ACTN</name>
<evidence type="ECO:0000313" key="3">
    <source>
        <dbReference type="EMBL" id="NEN49563.1"/>
    </source>
</evidence>
<accession>A0A6P0H389</accession>
<dbReference type="Proteomes" id="UP000468828">
    <property type="component" value="Unassembled WGS sequence"/>
</dbReference>
<protein>
    <submittedName>
        <fullName evidence="3">Siderophore-interacting protein</fullName>
    </submittedName>
</protein>
<dbReference type="RefSeq" id="WP_163609234.1">
    <property type="nucleotide sequence ID" value="NZ_JAAGWB010000004.1"/>
</dbReference>
<dbReference type="InterPro" id="IPR039261">
    <property type="entry name" value="FNR_nucleotide-bd"/>
</dbReference>
<dbReference type="Proteomes" id="UP000471152">
    <property type="component" value="Unassembled WGS sequence"/>
</dbReference>
<gene>
    <name evidence="3" type="ORF">G3R41_01225</name>
    <name evidence="2" type="ORF">GCU67_01225</name>
</gene>
<feature type="domain" description="FAD-binding FR-type" evidence="1">
    <location>
        <begin position="30"/>
        <end position="167"/>
    </location>
</feature>
<dbReference type="Pfam" id="PF08021">
    <property type="entry name" value="FAD_binding_9"/>
    <property type="match status" value="1"/>
</dbReference>
<dbReference type="SUPFAM" id="SSF63380">
    <property type="entry name" value="Riboflavin synthase domain-like"/>
    <property type="match status" value="1"/>
</dbReference>
<keyword evidence="4" id="KW-1185">Reference proteome</keyword>
<sequence>MTTALREATGTVLAEPGLRVVPEPVAAPGYRFFDVTVARVERLSPSFLRLTLTGPELAEFGAGRDDQRIKLVLSRDGSPVTDLLTDGPNWYAEYCALPDDRRPHLRTYTVRAARPDRAELDVDVVLHGVDGGNAGPAAGWAAAAQPGDPIVVLGPDRPRPRGAGSGRAWGVEWAPPADGTLFLAGDETAVPAISAILEALPGGRRTVAVLEVPEAGDVLSLDLAPGIEVHWLVRGRREHGAALGPAVHAALCSLGLARAGAGQEPEDVDLDGGILWEVPDVRPTGCYAWLAGEAGMVKALRRRLVHDLGIPRTSVAFMGYWRRGAAEGA</sequence>
<evidence type="ECO:0000313" key="5">
    <source>
        <dbReference type="Proteomes" id="UP000471152"/>
    </source>
</evidence>